<evidence type="ECO:0000256" key="1">
    <source>
        <dbReference type="SAM" id="MobiDB-lite"/>
    </source>
</evidence>
<protein>
    <submittedName>
        <fullName evidence="2">Uncharacterized protein</fullName>
    </submittedName>
</protein>
<keyword evidence="3" id="KW-1185">Reference proteome</keyword>
<organism evidence="2 3">
    <name type="scientific">Nesidiocoris tenuis</name>
    <dbReference type="NCBI Taxonomy" id="355587"/>
    <lineage>
        <taxon>Eukaryota</taxon>
        <taxon>Metazoa</taxon>
        <taxon>Ecdysozoa</taxon>
        <taxon>Arthropoda</taxon>
        <taxon>Hexapoda</taxon>
        <taxon>Insecta</taxon>
        <taxon>Pterygota</taxon>
        <taxon>Neoptera</taxon>
        <taxon>Paraneoptera</taxon>
        <taxon>Hemiptera</taxon>
        <taxon>Heteroptera</taxon>
        <taxon>Panheteroptera</taxon>
        <taxon>Cimicomorpha</taxon>
        <taxon>Miridae</taxon>
        <taxon>Dicyphina</taxon>
        <taxon>Nesidiocoris</taxon>
    </lineage>
</organism>
<sequence length="104" mass="11623">MIYCRVRKLEPDRKSRKLVVTMLRGIRNAFSTFFPPATGIQVDLLQRYTRTLLGLLRVLRQKPGLASTGGSPVLEPIQHSPPRSGDLTPTGSYAGRRVVYTLNV</sequence>
<dbReference type="Proteomes" id="UP000479000">
    <property type="component" value="Unassembled WGS sequence"/>
</dbReference>
<accession>A0A6H5H250</accession>
<dbReference type="EMBL" id="CADCXU010019290">
    <property type="protein sequence ID" value="CAB0007710.1"/>
    <property type="molecule type" value="Genomic_DNA"/>
</dbReference>
<name>A0A6H5H250_9HEMI</name>
<proteinExistence type="predicted"/>
<feature type="region of interest" description="Disordered" evidence="1">
    <location>
        <begin position="63"/>
        <end position="92"/>
    </location>
</feature>
<evidence type="ECO:0000313" key="3">
    <source>
        <dbReference type="Proteomes" id="UP000479000"/>
    </source>
</evidence>
<dbReference type="AlphaFoldDB" id="A0A6H5H250"/>
<gene>
    <name evidence="2" type="ORF">NTEN_LOCUS12976</name>
</gene>
<evidence type="ECO:0000313" key="2">
    <source>
        <dbReference type="EMBL" id="CAB0007710.1"/>
    </source>
</evidence>
<reference evidence="2 3" key="1">
    <citation type="submission" date="2020-02" db="EMBL/GenBank/DDBJ databases">
        <authorList>
            <person name="Ferguson B K."/>
        </authorList>
    </citation>
    <scope>NUCLEOTIDE SEQUENCE [LARGE SCALE GENOMIC DNA]</scope>
</reference>